<dbReference type="EMBL" id="CAJHUC010001210">
    <property type="protein sequence ID" value="CAD7700271.1"/>
    <property type="molecule type" value="Genomic_DNA"/>
</dbReference>
<dbReference type="GO" id="GO:0097730">
    <property type="term" value="C:non-motile cilium"/>
    <property type="evidence" value="ECO:0007669"/>
    <property type="project" value="TreeGrafter"/>
</dbReference>
<dbReference type="InterPro" id="IPR028796">
    <property type="entry name" value="BBS8"/>
</dbReference>
<gene>
    <name evidence="2" type="ORF">OSTQU699_LOCUS5630</name>
</gene>
<evidence type="ECO:0000313" key="2">
    <source>
        <dbReference type="EMBL" id="CAD7700271.1"/>
    </source>
</evidence>
<evidence type="ECO:0000256" key="1">
    <source>
        <dbReference type="PROSITE-ProRule" id="PRU00339"/>
    </source>
</evidence>
<accession>A0A8S1J284</accession>
<keyword evidence="3" id="KW-1185">Reference proteome</keyword>
<dbReference type="GO" id="GO:0036064">
    <property type="term" value="C:ciliary basal body"/>
    <property type="evidence" value="ECO:0007669"/>
    <property type="project" value="TreeGrafter"/>
</dbReference>
<dbReference type="Gene3D" id="1.25.40.10">
    <property type="entry name" value="Tetratricopeptide repeat domain"/>
    <property type="match status" value="1"/>
</dbReference>
<dbReference type="GO" id="GO:1905515">
    <property type="term" value="P:non-motile cilium assembly"/>
    <property type="evidence" value="ECO:0007669"/>
    <property type="project" value="InterPro"/>
</dbReference>
<dbReference type="PANTHER" id="PTHR44177">
    <property type="entry name" value="TETRATRICOPEPTIDE REPEAT PROTEIN 8"/>
    <property type="match status" value="1"/>
</dbReference>
<sequence length="374" mass="41620">MKGARPGTTRPLTSSGRFVRLGTASMRSEAGGPFINVHRLDLRKYASRPLLARALCDYILYHDHNPRKALELCSHATKIAGYTDWWWKARLGKCYYQLGMLRESESQFQSSLKHQDAVVTVMELCKVYLRMDQPGTAMETYTAHMKKHPGDVSLLLGAARVKEALNDAQGAFLLYKDVLKQEGSNVEAIACLASYNFYTDQPELALRFYRRLLQMGVNNAELWNNLGLCCFHASQYDMALSCFSNAMCVASNDALADVWFNVGHVAVGIGDLGMALQAFKVAVSVDSSHAEALNNLGVLECRSGDVRAGRASFSQAQRLSDHLFEAHFNGAVSAFRAGDLQESYDMVSRAAEVYPDHPDCKDLLKQLRTRLMLL</sequence>
<name>A0A8S1J284_9CHLO</name>
<organism evidence="2 3">
    <name type="scientific">Ostreobium quekettii</name>
    <dbReference type="NCBI Taxonomy" id="121088"/>
    <lineage>
        <taxon>Eukaryota</taxon>
        <taxon>Viridiplantae</taxon>
        <taxon>Chlorophyta</taxon>
        <taxon>core chlorophytes</taxon>
        <taxon>Ulvophyceae</taxon>
        <taxon>TCBD clade</taxon>
        <taxon>Bryopsidales</taxon>
        <taxon>Ostreobineae</taxon>
        <taxon>Ostreobiaceae</taxon>
        <taxon>Ostreobium</taxon>
    </lineage>
</organism>
<feature type="repeat" description="TPR" evidence="1">
    <location>
        <begin position="220"/>
        <end position="253"/>
    </location>
</feature>
<reference evidence="2" key="1">
    <citation type="submission" date="2020-12" db="EMBL/GenBank/DDBJ databases">
        <authorList>
            <person name="Iha C."/>
        </authorList>
    </citation>
    <scope>NUCLEOTIDE SEQUENCE</scope>
</reference>
<keyword evidence="1" id="KW-0802">TPR repeat</keyword>
<dbReference type="InterPro" id="IPR011990">
    <property type="entry name" value="TPR-like_helical_dom_sf"/>
</dbReference>
<dbReference type="AlphaFoldDB" id="A0A8S1J284"/>
<evidence type="ECO:0008006" key="4">
    <source>
        <dbReference type="Google" id="ProtNLM"/>
    </source>
</evidence>
<evidence type="ECO:0000313" key="3">
    <source>
        <dbReference type="Proteomes" id="UP000708148"/>
    </source>
</evidence>
<dbReference type="GO" id="GO:0034464">
    <property type="term" value="C:BBSome"/>
    <property type="evidence" value="ECO:0007669"/>
    <property type="project" value="InterPro"/>
</dbReference>
<protein>
    <recommendedName>
        <fullName evidence="4">Tetratricopeptide repeat protein 8</fullName>
    </recommendedName>
</protein>
<comment type="caution">
    <text evidence="2">The sequence shown here is derived from an EMBL/GenBank/DDBJ whole genome shotgun (WGS) entry which is preliminary data.</text>
</comment>
<dbReference type="PROSITE" id="PS50005">
    <property type="entry name" value="TPR"/>
    <property type="match status" value="2"/>
</dbReference>
<dbReference type="Proteomes" id="UP000708148">
    <property type="component" value="Unassembled WGS sequence"/>
</dbReference>
<dbReference type="OrthoDB" id="421121at2759"/>
<dbReference type="PANTHER" id="PTHR44177:SF1">
    <property type="entry name" value="TETRATRICOPEPTIDE REPEAT PROTEIN 8"/>
    <property type="match status" value="1"/>
</dbReference>
<dbReference type="SMART" id="SM00028">
    <property type="entry name" value="TPR"/>
    <property type="match status" value="7"/>
</dbReference>
<dbReference type="InterPro" id="IPR019734">
    <property type="entry name" value="TPR_rpt"/>
</dbReference>
<feature type="repeat" description="TPR" evidence="1">
    <location>
        <begin position="256"/>
        <end position="289"/>
    </location>
</feature>
<proteinExistence type="predicted"/>
<dbReference type="SUPFAM" id="SSF48452">
    <property type="entry name" value="TPR-like"/>
    <property type="match status" value="1"/>
</dbReference>